<proteinExistence type="predicted"/>
<sequence length="282" mass="31144">MARTIAEIKRTMTDAFMANATLREAYGLAEGDTFEGSFSAVSLENILFFIVAACCHVMEALFDRHRLDVDDKISRAVVASVPWYYKVARQFQYGDALVFDDTTSQWRYPTIEEKKRLVRYVAVRDRGTSIQILASADKDGLPEPLPADVLTAFKQYMNRVKIAGVILNVRSLPADKVVIRATVQVDTMVLSIGGTRVADGSRPVEDAIRQHLRNITYGGVFNKTRLVDAIQAVEGVVDVTLEGCECRAEGEAAFRTIQGNNYTAAGGSFTAEGLQNSIRYVV</sequence>
<accession>A0A8S5MI67</accession>
<name>A0A8S5MI67_9VIRU</name>
<dbReference type="EMBL" id="BK014904">
    <property type="protein sequence ID" value="DAD81595.1"/>
    <property type="molecule type" value="Genomic_DNA"/>
</dbReference>
<organism evidence="1">
    <name type="scientific">virus sp. ctY8Y14</name>
    <dbReference type="NCBI Taxonomy" id="2826806"/>
    <lineage>
        <taxon>Viruses</taxon>
    </lineage>
</organism>
<evidence type="ECO:0000313" key="1">
    <source>
        <dbReference type="EMBL" id="DAD81595.1"/>
    </source>
</evidence>
<protein>
    <submittedName>
        <fullName evidence="1">Secretion system protein</fullName>
    </submittedName>
</protein>
<reference evidence="1" key="1">
    <citation type="journal article" date="2021" name="Proc. Natl. Acad. Sci. U.S.A.">
        <title>A Catalog of Tens of Thousands of Viruses from Human Metagenomes Reveals Hidden Associations with Chronic Diseases.</title>
        <authorList>
            <person name="Tisza M.J."/>
            <person name="Buck C.B."/>
        </authorList>
    </citation>
    <scope>NUCLEOTIDE SEQUENCE</scope>
    <source>
        <strain evidence="1">CtY8Y14</strain>
    </source>
</reference>